<protein>
    <submittedName>
        <fullName evidence="1">Uncharacterized protein</fullName>
    </submittedName>
</protein>
<dbReference type="Proteomes" id="UP000186955">
    <property type="component" value="Unassembled WGS sequence"/>
</dbReference>
<reference evidence="1 2" key="1">
    <citation type="submission" date="2016-10" db="EMBL/GenBank/DDBJ databases">
        <title>Genome sequence of the ascomycete fungus Penicillium subrubescens.</title>
        <authorList>
            <person name="De Vries R.P."/>
            <person name="Peng M."/>
            <person name="Dilokpimol A."/>
            <person name="Hilden K."/>
            <person name="Makela M.R."/>
            <person name="Grigoriev I."/>
            <person name="Riley R."/>
            <person name="Granchi Z."/>
        </authorList>
    </citation>
    <scope>NUCLEOTIDE SEQUENCE [LARGE SCALE GENOMIC DNA]</scope>
    <source>
        <strain evidence="1 2">CBS 132785</strain>
    </source>
</reference>
<proteinExistence type="predicted"/>
<dbReference type="EMBL" id="MNBE01000725">
    <property type="protein sequence ID" value="OKO93275.1"/>
    <property type="molecule type" value="Genomic_DNA"/>
</dbReference>
<comment type="caution">
    <text evidence="1">The sequence shown here is derived from an EMBL/GenBank/DDBJ whole genome shotgun (WGS) entry which is preliminary data.</text>
</comment>
<evidence type="ECO:0000313" key="1">
    <source>
        <dbReference type="EMBL" id="OKO93275.1"/>
    </source>
</evidence>
<evidence type="ECO:0000313" key="2">
    <source>
        <dbReference type="Proteomes" id="UP000186955"/>
    </source>
</evidence>
<sequence>MISDGLSIELGSSGTRYTLSNSTGRFLLSRRFVYGPPNGVPADGAIPRPLSARRRSNSAQIIENKAIAPSGAPTPAPIAVSWHVLQVAVEFDEDGGTDEGEDEVETEAVADGEVVVAIASSNVELANSARPGIGQPEGTSKPEVGLSGQTILSPSMIGVPQQYIAVLL</sequence>
<organism evidence="1 2">
    <name type="scientific">Penicillium subrubescens</name>
    <dbReference type="NCBI Taxonomy" id="1316194"/>
    <lineage>
        <taxon>Eukaryota</taxon>
        <taxon>Fungi</taxon>
        <taxon>Dikarya</taxon>
        <taxon>Ascomycota</taxon>
        <taxon>Pezizomycotina</taxon>
        <taxon>Eurotiomycetes</taxon>
        <taxon>Eurotiomycetidae</taxon>
        <taxon>Eurotiales</taxon>
        <taxon>Aspergillaceae</taxon>
        <taxon>Penicillium</taxon>
    </lineage>
</organism>
<accession>A0A1Q5SZL9</accession>
<keyword evidence="2" id="KW-1185">Reference proteome</keyword>
<gene>
    <name evidence="1" type="ORF">PENSUB_12338</name>
</gene>
<dbReference type="AlphaFoldDB" id="A0A1Q5SZL9"/>
<name>A0A1Q5SZL9_9EURO</name>